<dbReference type="WBParaSite" id="Csp11.Scaffold629.g13511.t1">
    <property type="protein sequence ID" value="Csp11.Scaffold629.g13511.t1"/>
    <property type="gene ID" value="Csp11.Scaffold629.g13511"/>
</dbReference>
<protein>
    <submittedName>
        <fullName evidence="2">CUB domain-containing protein</fullName>
    </submittedName>
</protein>
<organism evidence="1 2">
    <name type="scientific">Caenorhabditis tropicalis</name>
    <dbReference type="NCBI Taxonomy" id="1561998"/>
    <lineage>
        <taxon>Eukaryota</taxon>
        <taxon>Metazoa</taxon>
        <taxon>Ecdysozoa</taxon>
        <taxon>Nematoda</taxon>
        <taxon>Chromadorea</taxon>
        <taxon>Rhabditida</taxon>
        <taxon>Rhabditina</taxon>
        <taxon>Rhabditomorpha</taxon>
        <taxon>Rhabditoidea</taxon>
        <taxon>Rhabditidae</taxon>
        <taxon>Peloderinae</taxon>
        <taxon>Caenorhabditis</taxon>
    </lineage>
</organism>
<dbReference type="AlphaFoldDB" id="A0A1I7U030"/>
<keyword evidence="1" id="KW-1185">Reference proteome</keyword>
<proteinExistence type="predicted"/>
<name>A0A1I7U030_9PELO</name>
<dbReference type="Proteomes" id="UP000095282">
    <property type="component" value="Unplaced"/>
</dbReference>
<evidence type="ECO:0000313" key="2">
    <source>
        <dbReference type="WBParaSite" id="Csp11.Scaffold629.g13511.t1"/>
    </source>
</evidence>
<sequence length="111" mass="12569">MDTECTPQCCRRLPMSLKFPLFLITSLKLSRVQSQQGQRFEYWFASDTLCDYDTSNEQKSDIGPKFHVAFTVNSDDSVCGTQTELDQFDLSGRLKSAIISVTPVSGFKEQK</sequence>
<reference evidence="2" key="1">
    <citation type="submission" date="2016-11" db="UniProtKB">
        <authorList>
            <consortium name="WormBaseParasite"/>
        </authorList>
    </citation>
    <scope>IDENTIFICATION</scope>
</reference>
<evidence type="ECO:0000313" key="1">
    <source>
        <dbReference type="Proteomes" id="UP000095282"/>
    </source>
</evidence>
<accession>A0A1I7U030</accession>